<comment type="subcellular location">
    <subcellularLocation>
        <location evidence="1">Cell envelope</location>
    </subcellularLocation>
</comment>
<evidence type="ECO:0000259" key="6">
    <source>
        <dbReference type="PROSITE" id="PS51352"/>
    </source>
</evidence>
<dbReference type="CDD" id="cd02966">
    <property type="entry name" value="TlpA_like_family"/>
    <property type="match status" value="1"/>
</dbReference>
<evidence type="ECO:0000256" key="2">
    <source>
        <dbReference type="ARBA" id="ARBA00022748"/>
    </source>
</evidence>
<proteinExistence type="predicted"/>
<dbReference type="InterPro" id="IPR050553">
    <property type="entry name" value="Thioredoxin_ResA/DsbE_sf"/>
</dbReference>
<evidence type="ECO:0000256" key="4">
    <source>
        <dbReference type="ARBA" id="ARBA00023284"/>
    </source>
</evidence>
<dbReference type="PROSITE" id="PS51352">
    <property type="entry name" value="THIOREDOXIN_2"/>
    <property type="match status" value="1"/>
</dbReference>
<comment type="caution">
    <text evidence="7">The sequence shown here is derived from an EMBL/GenBank/DDBJ whole genome shotgun (WGS) entry which is preliminary data.</text>
</comment>
<dbReference type="Pfam" id="PF14289">
    <property type="entry name" value="DUF4369"/>
    <property type="match status" value="1"/>
</dbReference>
<dbReference type="InterPro" id="IPR017937">
    <property type="entry name" value="Thioredoxin_CS"/>
</dbReference>
<dbReference type="InterPro" id="IPR025380">
    <property type="entry name" value="DUF4369"/>
</dbReference>
<evidence type="ECO:0000256" key="3">
    <source>
        <dbReference type="ARBA" id="ARBA00023157"/>
    </source>
</evidence>
<keyword evidence="8" id="KW-1185">Reference proteome</keyword>
<dbReference type="Gene3D" id="3.40.30.10">
    <property type="entry name" value="Glutaredoxin"/>
    <property type="match status" value="1"/>
</dbReference>
<reference evidence="7 8" key="1">
    <citation type="submission" date="2020-08" db="EMBL/GenBank/DDBJ databases">
        <title>Genomic Encyclopedia of Type Strains, Phase IV (KMG-IV): sequencing the most valuable type-strain genomes for metagenomic binning, comparative biology and taxonomic classification.</title>
        <authorList>
            <person name="Goeker M."/>
        </authorList>
    </citation>
    <scope>NUCLEOTIDE SEQUENCE [LARGE SCALE GENOMIC DNA]</scope>
    <source>
        <strain evidence="7 8">DSM 105074</strain>
    </source>
</reference>
<protein>
    <submittedName>
        <fullName evidence="7">Peroxiredoxin</fullName>
    </submittedName>
</protein>
<dbReference type="Pfam" id="PF08534">
    <property type="entry name" value="Redoxin"/>
    <property type="match status" value="1"/>
</dbReference>
<dbReference type="EMBL" id="JACHGF010000001">
    <property type="protein sequence ID" value="MBB5282005.1"/>
    <property type="molecule type" value="Genomic_DNA"/>
</dbReference>
<name>A0A840TGD4_9BACT</name>
<dbReference type="InterPro" id="IPR013766">
    <property type="entry name" value="Thioredoxin_domain"/>
</dbReference>
<dbReference type="GO" id="GO:0017004">
    <property type="term" value="P:cytochrome complex assembly"/>
    <property type="evidence" value="ECO:0007669"/>
    <property type="project" value="UniProtKB-KW"/>
</dbReference>
<dbReference type="GO" id="GO:0016491">
    <property type="term" value="F:oxidoreductase activity"/>
    <property type="evidence" value="ECO:0007669"/>
    <property type="project" value="InterPro"/>
</dbReference>
<keyword evidence="2" id="KW-0201">Cytochrome c-type biogenesis</keyword>
<keyword evidence="5" id="KW-0732">Signal</keyword>
<dbReference type="InterPro" id="IPR013740">
    <property type="entry name" value="Redoxin"/>
</dbReference>
<dbReference type="PROSITE" id="PS00194">
    <property type="entry name" value="THIOREDOXIN_1"/>
    <property type="match status" value="1"/>
</dbReference>
<dbReference type="AlphaFoldDB" id="A0A840TGD4"/>
<keyword evidence="4" id="KW-0676">Redox-active center</keyword>
<evidence type="ECO:0000256" key="1">
    <source>
        <dbReference type="ARBA" id="ARBA00004196"/>
    </source>
</evidence>
<gene>
    <name evidence="7" type="ORF">HNQ92_000126</name>
</gene>
<sequence>MKKVLFLLTMGLWAAQAGAQTTAPREFTVQGKIKNGSAGEKVYLQLSTNPPVTVDSTTLAADGTFSIKSTEKDGGNFYLLNVAERQKIVLLVEGGEQLNVVADGFDKDSKGAAGKTTVTGSKNVEYYGKLLDLNQAMVEKVNQWTESYAQANEKKDTKKMQAIQEAFRQAELEHVTKIKAMIPEMGTSMVALFAANNLLNPERDFAEMEAVAKRFEQEKINTKMAQAYLGYIKRVRGVAVGDEAPDFTLDTPEGSTVSLSSLRGKYVLIDFWASWCGPCRLENPNVVKMYNKYKDKGFSIFGVSLDNSKDAWVAAIKKDGLTWVHGSELKKWNSEVAQNYGVNAIPATYLIDKDGKVIAKNLRGPSLESKLEELIGK</sequence>
<organism evidence="7 8">
    <name type="scientific">Rhabdobacter roseus</name>
    <dbReference type="NCBI Taxonomy" id="1655419"/>
    <lineage>
        <taxon>Bacteria</taxon>
        <taxon>Pseudomonadati</taxon>
        <taxon>Bacteroidota</taxon>
        <taxon>Cytophagia</taxon>
        <taxon>Cytophagales</taxon>
        <taxon>Cytophagaceae</taxon>
        <taxon>Rhabdobacter</taxon>
    </lineage>
</organism>
<feature type="signal peptide" evidence="5">
    <location>
        <begin position="1"/>
        <end position="19"/>
    </location>
</feature>
<dbReference type="Proteomes" id="UP000557307">
    <property type="component" value="Unassembled WGS sequence"/>
</dbReference>
<evidence type="ECO:0000256" key="5">
    <source>
        <dbReference type="SAM" id="SignalP"/>
    </source>
</evidence>
<dbReference type="RefSeq" id="WP_184169419.1">
    <property type="nucleotide sequence ID" value="NZ_JACHGF010000001.1"/>
</dbReference>
<dbReference type="InterPro" id="IPR036249">
    <property type="entry name" value="Thioredoxin-like_sf"/>
</dbReference>
<evidence type="ECO:0000313" key="7">
    <source>
        <dbReference type="EMBL" id="MBB5282005.1"/>
    </source>
</evidence>
<dbReference type="PANTHER" id="PTHR42852:SF6">
    <property type="entry name" value="THIOL:DISULFIDE INTERCHANGE PROTEIN DSBE"/>
    <property type="match status" value="1"/>
</dbReference>
<dbReference type="PANTHER" id="PTHR42852">
    <property type="entry name" value="THIOL:DISULFIDE INTERCHANGE PROTEIN DSBE"/>
    <property type="match status" value="1"/>
</dbReference>
<keyword evidence="3" id="KW-1015">Disulfide bond</keyword>
<evidence type="ECO:0000313" key="8">
    <source>
        <dbReference type="Proteomes" id="UP000557307"/>
    </source>
</evidence>
<feature type="chain" id="PRO_5032854567" evidence="5">
    <location>
        <begin position="20"/>
        <end position="377"/>
    </location>
</feature>
<feature type="domain" description="Thioredoxin" evidence="6">
    <location>
        <begin position="238"/>
        <end position="377"/>
    </location>
</feature>
<dbReference type="SUPFAM" id="SSF52833">
    <property type="entry name" value="Thioredoxin-like"/>
    <property type="match status" value="1"/>
</dbReference>
<accession>A0A840TGD4</accession>
<dbReference type="GO" id="GO:0030313">
    <property type="term" value="C:cell envelope"/>
    <property type="evidence" value="ECO:0007669"/>
    <property type="project" value="UniProtKB-SubCell"/>
</dbReference>